<dbReference type="OrthoDB" id="4190732at2"/>
<dbReference type="PANTHER" id="PTHR43677:SF4">
    <property type="entry name" value="QUINONE OXIDOREDUCTASE-LIKE PROTEIN 2"/>
    <property type="match status" value="1"/>
</dbReference>
<dbReference type="Proteomes" id="UP000233293">
    <property type="component" value="Unassembled WGS sequence"/>
</dbReference>
<dbReference type="PANTHER" id="PTHR43677">
    <property type="entry name" value="SHORT-CHAIN DEHYDROGENASE/REDUCTASE"/>
    <property type="match status" value="1"/>
</dbReference>
<accession>A0A2N3PY45</accession>
<dbReference type="AlphaFoldDB" id="A0A2N3PY45"/>
<dbReference type="InterPro" id="IPR013149">
    <property type="entry name" value="ADH-like_C"/>
</dbReference>
<dbReference type="SUPFAM" id="SSF51735">
    <property type="entry name" value="NAD(P)-binding Rossmann-fold domains"/>
    <property type="match status" value="1"/>
</dbReference>
<dbReference type="Gene3D" id="3.90.180.10">
    <property type="entry name" value="Medium-chain alcohol dehydrogenases, catalytic domain"/>
    <property type="match status" value="1"/>
</dbReference>
<keyword evidence="3" id="KW-1185">Reference proteome</keyword>
<protein>
    <submittedName>
        <fullName evidence="2">Zinc-binding dehydrogenase</fullName>
    </submittedName>
</protein>
<dbReference type="CDD" id="cd08241">
    <property type="entry name" value="QOR1"/>
    <property type="match status" value="1"/>
</dbReference>
<gene>
    <name evidence="2" type="ORF">CWS72_06745</name>
</gene>
<dbReference type="SMART" id="SM00829">
    <property type="entry name" value="PKS_ER"/>
    <property type="match status" value="1"/>
</dbReference>
<dbReference type="InterPro" id="IPR011032">
    <property type="entry name" value="GroES-like_sf"/>
</dbReference>
<dbReference type="InterPro" id="IPR051397">
    <property type="entry name" value="Zn-ADH-like_protein"/>
</dbReference>
<evidence type="ECO:0000259" key="1">
    <source>
        <dbReference type="SMART" id="SM00829"/>
    </source>
</evidence>
<organism evidence="2 3">
    <name type="scientific">Telmatospirillum siberiense</name>
    <dbReference type="NCBI Taxonomy" id="382514"/>
    <lineage>
        <taxon>Bacteria</taxon>
        <taxon>Pseudomonadati</taxon>
        <taxon>Pseudomonadota</taxon>
        <taxon>Alphaproteobacteria</taxon>
        <taxon>Rhodospirillales</taxon>
        <taxon>Rhodospirillaceae</taxon>
        <taxon>Telmatospirillum</taxon>
    </lineage>
</organism>
<evidence type="ECO:0000313" key="3">
    <source>
        <dbReference type="Proteomes" id="UP000233293"/>
    </source>
</evidence>
<sequence length="325" mass="33781">MRAVLCRALGDESGLTVVDLPSPPLRAGGVRIAVQAAGVNFADGLLIAGKYQEKQTPPFIPGFEVSGRVIEIAPDVVGVTPGERVLAVLDAGGFAEEVVARVEDVHRLPSTMDWITAAGFPIVYGTSHHSLTAKAGLRGGETLVVHGAAGGVGLSAVEIGHAQGATVIAIAGGPDKVAVAMEHGAHHGIDYRTEDIREAVKALTGGRGADVVYDPVGGAVFDASLRATAPNGRILSIGFASGVVPQIPANILLVKNLTVIGYHWGAFRRLDPAALRHSFETLFDWFEAGKLRPVVSRTLPLESAAEAISLLKGRQATGKLVLAVR</sequence>
<dbReference type="EMBL" id="PIUM01000005">
    <property type="protein sequence ID" value="PKU25291.1"/>
    <property type="molecule type" value="Genomic_DNA"/>
</dbReference>
<dbReference type="InterPro" id="IPR036291">
    <property type="entry name" value="NAD(P)-bd_dom_sf"/>
</dbReference>
<dbReference type="Pfam" id="PF00107">
    <property type="entry name" value="ADH_zinc_N"/>
    <property type="match status" value="1"/>
</dbReference>
<dbReference type="InterPro" id="IPR013154">
    <property type="entry name" value="ADH-like_N"/>
</dbReference>
<dbReference type="InterPro" id="IPR020843">
    <property type="entry name" value="ER"/>
</dbReference>
<feature type="domain" description="Enoyl reductase (ER)" evidence="1">
    <location>
        <begin position="10"/>
        <end position="322"/>
    </location>
</feature>
<dbReference type="GO" id="GO:0016491">
    <property type="term" value="F:oxidoreductase activity"/>
    <property type="evidence" value="ECO:0007669"/>
    <property type="project" value="InterPro"/>
</dbReference>
<dbReference type="RefSeq" id="WP_101249815.1">
    <property type="nucleotide sequence ID" value="NZ_PIUM01000005.1"/>
</dbReference>
<proteinExistence type="predicted"/>
<comment type="caution">
    <text evidence="2">The sequence shown here is derived from an EMBL/GenBank/DDBJ whole genome shotgun (WGS) entry which is preliminary data.</text>
</comment>
<name>A0A2N3PY45_9PROT</name>
<dbReference type="Pfam" id="PF08240">
    <property type="entry name" value="ADH_N"/>
    <property type="match status" value="1"/>
</dbReference>
<evidence type="ECO:0000313" key="2">
    <source>
        <dbReference type="EMBL" id="PKU25291.1"/>
    </source>
</evidence>
<dbReference type="SUPFAM" id="SSF50129">
    <property type="entry name" value="GroES-like"/>
    <property type="match status" value="1"/>
</dbReference>
<dbReference type="Gene3D" id="3.40.50.720">
    <property type="entry name" value="NAD(P)-binding Rossmann-like Domain"/>
    <property type="match status" value="1"/>
</dbReference>
<reference evidence="3" key="1">
    <citation type="submission" date="2017-12" db="EMBL/GenBank/DDBJ databases">
        <title>Draft genome sequence of Telmatospirillum siberiense 26-4b1T, an acidotolerant peatland alphaproteobacterium potentially involved in sulfur cycling.</title>
        <authorList>
            <person name="Hausmann B."/>
            <person name="Pjevac P."/>
            <person name="Schreck K."/>
            <person name="Herbold C.W."/>
            <person name="Daims H."/>
            <person name="Wagner M."/>
            <person name="Pester M."/>
            <person name="Loy A."/>
        </authorList>
    </citation>
    <scope>NUCLEOTIDE SEQUENCE [LARGE SCALE GENOMIC DNA]</scope>
    <source>
        <strain evidence="3">26-4b1</strain>
    </source>
</reference>